<comment type="caution">
    <text evidence="2">The sequence shown here is derived from an EMBL/GenBank/DDBJ whole genome shotgun (WGS) entry which is preliminary data.</text>
</comment>
<dbReference type="Gene3D" id="1.20.1270.60">
    <property type="entry name" value="Arfaptin homology (AH) domain/BAR domain"/>
    <property type="match status" value="1"/>
</dbReference>
<reference evidence="2 3" key="1">
    <citation type="submission" date="2019-01" db="EMBL/GenBank/DDBJ databases">
        <title>Genome and plasmid diversity of ESBL producing Escherichia coli ST131 tracking phylogenetic trajectories with Bayesian inference.</title>
        <authorList>
            <person name="Ny S."/>
        </authorList>
    </citation>
    <scope>NUCLEOTIDE SEQUENCE [LARGE SCALE GENOMIC DNA]</scope>
    <source>
        <strain evidence="2 3">C0101-PB_2013</strain>
    </source>
</reference>
<dbReference type="AlphaFoldDB" id="A0A7I0L1W2"/>
<evidence type="ECO:0000313" key="2">
    <source>
        <dbReference type="EMBL" id="TLI70979.1"/>
    </source>
</evidence>
<organism evidence="2 3">
    <name type="scientific">Escherichia coli O25b:H4</name>
    <dbReference type="NCBI Taxonomy" id="941280"/>
    <lineage>
        <taxon>Bacteria</taxon>
        <taxon>Pseudomonadati</taxon>
        <taxon>Pseudomonadota</taxon>
        <taxon>Gammaproteobacteria</taxon>
        <taxon>Enterobacterales</taxon>
        <taxon>Enterobacteriaceae</taxon>
        <taxon>Escherichia</taxon>
    </lineage>
</organism>
<evidence type="ECO:0008006" key="4">
    <source>
        <dbReference type="Google" id="ProtNLM"/>
    </source>
</evidence>
<dbReference type="EMBL" id="SEWA01000002">
    <property type="protein sequence ID" value="TLI70979.1"/>
    <property type="molecule type" value="Genomic_DNA"/>
</dbReference>
<dbReference type="InterPro" id="IPR027267">
    <property type="entry name" value="AH/BAR_dom_sf"/>
</dbReference>
<keyword evidence="1" id="KW-0812">Transmembrane</keyword>
<keyword evidence="1" id="KW-1133">Transmembrane helix</keyword>
<protein>
    <recommendedName>
        <fullName evidence="4">DUF4760 domain-containing protein</fullName>
    </recommendedName>
</protein>
<dbReference type="SUPFAM" id="SSF103657">
    <property type="entry name" value="BAR/IMD domain-like"/>
    <property type="match status" value="1"/>
</dbReference>
<feature type="transmembrane region" description="Helical" evidence="1">
    <location>
        <begin position="6"/>
        <end position="29"/>
    </location>
</feature>
<dbReference type="RefSeq" id="WP_033879534.1">
    <property type="nucleotide sequence ID" value="NZ_SEWA01000002.1"/>
</dbReference>
<gene>
    <name evidence="2" type="ORF">EWT59_00700</name>
</gene>
<accession>A0A7I0L1W2</accession>
<name>A0A7I0L1W2_ECO25</name>
<dbReference type="Proteomes" id="UP000309847">
    <property type="component" value="Unassembled WGS sequence"/>
</dbReference>
<evidence type="ECO:0000313" key="3">
    <source>
        <dbReference type="Proteomes" id="UP000309847"/>
    </source>
</evidence>
<evidence type="ECO:0000256" key="1">
    <source>
        <dbReference type="SAM" id="Phobius"/>
    </source>
</evidence>
<sequence>MTQEAYNIGSLIVYVISAVIALIMLGVAISQLSKLRIQVQEAVKSNIISELGTFLEVENQIKNSRRELTKASLNVLTLKDKGRQDELDSASLYLDECIENYLNGLDRLCFCIIKEYFDNDDMKIEYRHVINDAVEKNPTYFQQASKYRNIKKIHEKWADS</sequence>
<proteinExistence type="predicted"/>
<keyword evidence="1" id="KW-0472">Membrane</keyword>